<organism evidence="10 11">
    <name type="scientific">Cypionkella aquatica</name>
    <dbReference type="NCBI Taxonomy" id="1756042"/>
    <lineage>
        <taxon>Bacteria</taxon>
        <taxon>Pseudomonadati</taxon>
        <taxon>Pseudomonadota</taxon>
        <taxon>Alphaproteobacteria</taxon>
        <taxon>Rhodobacterales</taxon>
        <taxon>Paracoccaceae</taxon>
        <taxon>Cypionkella</taxon>
    </lineage>
</organism>
<dbReference type="PANTHER" id="PTHR30413">
    <property type="entry name" value="INNER MEMBRANE TRANSPORT PERMEASE"/>
    <property type="match status" value="1"/>
</dbReference>
<sequence>MFRTQVKRTHVTSAFGMLELIFHGAVRHVRKQHGNAVIGLLMSIVQSVLMVAIMVFMFDLLGMRGAALRGDFVLYIMSGVFNFATHAKTLSAVSKSDGPTSAMMKHSPMNTIVSISSAALGTLYLQTLSAGVILFVYHALWVPITIYQPVPVIGIYMLSWASGIGVGMIFKAATPWQPEFFSIATSIYARANMIFSGKMFLANTMPSSRLHYYTWNPLFHSIDQTRGYMFQNYHPHNSSIEYTIWVTFALIVIGLMGENYTRKHASASWSAGR</sequence>
<keyword evidence="6 8" id="KW-1133">Transmembrane helix</keyword>
<evidence type="ECO:0000256" key="3">
    <source>
        <dbReference type="ARBA" id="ARBA00022448"/>
    </source>
</evidence>
<proteinExistence type="inferred from homology"/>
<comment type="similarity">
    <text evidence="2">Belongs to the ABC-2 integral membrane protein family.</text>
</comment>
<evidence type="ECO:0000256" key="5">
    <source>
        <dbReference type="ARBA" id="ARBA00022692"/>
    </source>
</evidence>
<reference evidence="10 11" key="1">
    <citation type="journal article" date="2014" name="Int. J. Syst. Evol. Microbiol.">
        <title>Complete genome sequence of Corynebacterium casei LMG S-19264T (=DSM 44701T), isolated from a smear-ripened cheese.</title>
        <authorList>
            <consortium name="US DOE Joint Genome Institute (JGI-PGF)"/>
            <person name="Walter F."/>
            <person name="Albersmeier A."/>
            <person name="Kalinowski J."/>
            <person name="Ruckert C."/>
        </authorList>
    </citation>
    <scope>NUCLEOTIDE SEQUENCE [LARGE SCALE GENOMIC DNA]</scope>
    <source>
        <strain evidence="10 11">NBRC 111766</strain>
    </source>
</reference>
<feature type="transmembrane region" description="Helical" evidence="8">
    <location>
        <begin position="37"/>
        <end position="60"/>
    </location>
</feature>
<protein>
    <submittedName>
        <fullName evidence="10">ABC transporter permease</fullName>
    </submittedName>
</protein>
<dbReference type="GO" id="GO:0005886">
    <property type="term" value="C:plasma membrane"/>
    <property type="evidence" value="ECO:0007669"/>
    <property type="project" value="UniProtKB-SubCell"/>
</dbReference>
<dbReference type="InterPro" id="IPR013525">
    <property type="entry name" value="ABC2_TM"/>
</dbReference>
<comment type="caution">
    <text evidence="10">The sequence shown here is derived from an EMBL/GenBank/DDBJ whole genome shotgun (WGS) entry which is preliminary data.</text>
</comment>
<evidence type="ECO:0000256" key="8">
    <source>
        <dbReference type="SAM" id="Phobius"/>
    </source>
</evidence>
<feature type="transmembrane region" description="Helical" evidence="8">
    <location>
        <begin position="153"/>
        <end position="173"/>
    </location>
</feature>
<dbReference type="EMBL" id="BSPP01000004">
    <property type="protein sequence ID" value="GLS86179.1"/>
    <property type="molecule type" value="Genomic_DNA"/>
</dbReference>
<dbReference type="Proteomes" id="UP001157355">
    <property type="component" value="Unassembled WGS sequence"/>
</dbReference>
<evidence type="ECO:0000313" key="10">
    <source>
        <dbReference type="EMBL" id="GLS86179.1"/>
    </source>
</evidence>
<dbReference type="Pfam" id="PF01061">
    <property type="entry name" value="ABC2_membrane"/>
    <property type="match status" value="1"/>
</dbReference>
<keyword evidence="11" id="KW-1185">Reference proteome</keyword>
<dbReference type="RefSeq" id="WP_284324381.1">
    <property type="nucleotide sequence ID" value="NZ_BSPP01000004.1"/>
</dbReference>
<accession>A0AA37WZW4</accession>
<comment type="subcellular location">
    <subcellularLocation>
        <location evidence="1">Cell inner membrane</location>
        <topology evidence="1">Multi-pass membrane protein</topology>
    </subcellularLocation>
</comment>
<dbReference type="AlphaFoldDB" id="A0AA37WZW4"/>
<keyword evidence="5 8" id="KW-0812">Transmembrane</keyword>
<evidence type="ECO:0000256" key="7">
    <source>
        <dbReference type="ARBA" id="ARBA00023136"/>
    </source>
</evidence>
<dbReference type="PANTHER" id="PTHR30413:SF8">
    <property type="entry name" value="TRANSPORT PERMEASE PROTEIN"/>
    <property type="match status" value="1"/>
</dbReference>
<feature type="transmembrane region" description="Helical" evidence="8">
    <location>
        <begin position="242"/>
        <end position="260"/>
    </location>
</feature>
<feature type="domain" description="ABC-2 type transporter transmembrane" evidence="9">
    <location>
        <begin position="26"/>
        <end position="230"/>
    </location>
</feature>
<feature type="transmembrane region" description="Helical" evidence="8">
    <location>
        <begin position="180"/>
        <end position="201"/>
    </location>
</feature>
<evidence type="ECO:0000256" key="2">
    <source>
        <dbReference type="ARBA" id="ARBA00007783"/>
    </source>
</evidence>
<keyword evidence="4" id="KW-1003">Cell membrane</keyword>
<dbReference type="GO" id="GO:0015920">
    <property type="term" value="P:lipopolysaccharide transport"/>
    <property type="evidence" value="ECO:0007669"/>
    <property type="project" value="TreeGrafter"/>
</dbReference>
<evidence type="ECO:0000259" key="9">
    <source>
        <dbReference type="Pfam" id="PF01061"/>
    </source>
</evidence>
<dbReference type="GO" id="GO:0140359">
    <property type="term" value="F:ABC-type transporter activity"/>
    <property type="evidence" value="ECO:0007669"/>
    <property type="project" value="InterPro"/>
</dbReference>
<name>A0AA37WZW4_9RHOB</name>
<evidence type="ECO:0000313" key="11">
    <source>
        <dbReference type="Proteomes" id="UP001157355"/>
    </source>
</evidence>
<feature type="transmembrane region" description="Helical" evidence="8">
    <location>
        <begin position="112"/>
        <end position="141"/>
    </location>
</feature>
<keyword evidence="3" id="KW-0813">Transport</keyword>
<feature type="transmembrane region" description="Helical" evidence="8">
    <location>
        <begin position="72"/>
        <end position="91"/>
    </location>
</feature>
<gene>
    <name evidence="10" type="ORF">GCM10010873_11530</name>
</gene>
<evidence type="ECO:0000256" key="1">
    <source>
        <dbReference type="ARBA" id="ARBA00004429"/>
    </source>
</evidence>
<evidence type="ECO:0000256" key="6">
    <source>
        <dbReference type="ARBA" id="ARBA00022989"/>
    </source>
</evidence>
<evidence type="ECO:0000256" key="4">
    <source>
        <dbReference type="ARBA" id="ARBA00022475"/>
    </source>
</evidence>
<keyword evidence="7 8" id="KW-0472">Membrane</keyword>